<dbReference type="EMBL" id="JBHULD010000001">
    <property type="protein sequence ID" value="MFD2552779.1"/>
    <property type="molecule type" value="Genomic_DNA"/>
</dbReference>
<gene>
    <name evidence="3" type="ORF">ACFSQW_00155</name>
</gene>
<organism evidence="3 4">
    <name type="scientific">Sphingobacterium tabacisoli</name>
    <dbReference type="NCBI Taxonomy" id="2044855"/>
    <lineage>
        <taxon>Bacteria</taxon>
        <taxon>Pseudomonadati</taxon>
        <taxon>Bacteroidota</taxon>
        <taxon>Sphingobacteriia</taxon>
        <taxon>Sphingobacteriales</taxon>
        <taxon>Sphingobacteriaceae</taxon>
        <taxon>Sphingobacterium</taxon>
    </lineage>
</organism>
<reference evidence="4" key="1">
    <citation type="journal article" date="2019" name="Int. J. Syst. Evol. Microbiol.">
        <title>The Global Catalogue of Microorganisms (GCM) 10K type strain sequencing project: providing services to taxonomists for standard genome sequencing and annotation.</title>
        <authorList>
            <consortium name="The Broad Institute Genomics Platform"/>
            <consortium name="The Broad Institute Genome Sequencing Center for Infectious Disease"/>
            <person name="Wu L."/>
            <person name="Ma J."/>
        </authorList>
    </citation>
    <scope>NUCLEOTIDE SEQUENCE [LARGE SCALE GENOMIC DNA]</scope>
    <source>
        <strain evidence="4">KCTC 52298</strain>
    </source>
</reference>
<dbReference type="Proteomes" id="UP001597440">
    <property type="component" value="Unassembled WGS sequence"/>
</dbReference>
<proteinExistence type="predicted"/>
<evidence type="ECO:0000313" key="4">
    <source>
        <dbReference type="Proteomes" id="UP001597440"/>
    </source>
</evidence>
<dbReference type="PROSITE" id="PS50943">
    <property type="entry name" value="HTH_CROC1"/>
    <property type="match status" value="1"/>
</dbReference>
<dbReference type="InterPro" id="IPR001387">
    <property type="entry name" value="Cro/C1-type_HTH"/>
</dbReference>
<accession>A0ABW5KV90</accession>
<dbReference type="RefSeq" id="WP_210356178.1">
    <property type="nucleotide sequence ID" value="NZ_JAEQMU010000007.1"/>
</dbReference>
<dbReference type="PANTHER" id="PTHR46558">
    <property type="entry name" value="TRACRIPTIONAL REGULATORY PROTEIN-RELATED-RELATED"/>
    <property type="match status" value="1"/>
</dbReference>
<dbReference type="CDD" id="cd00093">
    <property type="entry name" value="HTH_XRE"/>
    <property type="match status" value="1"/>
</dbReference>
<dbReference type="Gene3D" id="1.10.260.40">
    <property type="entry name" value="lambda repressor-like DNA-binding domains"/>
    <property type="match status" value="1"/>
</dbReference>
<evidence type="ECO:0000256" key="1">
    <source>
        <dbReference type="ARBA" id="ARBA00023125"/>
    </source>
</evidence>
<dbReference type="Pfam" id="PF12844">
    <property type="entry name" value="HTH_19"/>
    <property type="match status" value="1"/>
</dbReference>
<protein>
    <submittedName>
        <fullName evidence="3">Helix-turn-helix domain-containing protein</fullName>
    </submittedName>
</protein>
<feature type="domain" description="HTH cro/C1-type" evidence="2">
    <location>
        <begin position="8"/>
        <end position="62"/>
    </location>
</feature>
<evidence type="ECO:0000259" key="2">
    <source>
        <dbReference type="PROSITE" id="PS50943"/>
    </source>
</evidence>
<sequence>MSQIGINIKKLRKVKGLSQQAFADLFNLTRGNISSYEELRAEPKIEVVLHIAKYFCIPVSELLEKQLTVNEILNFGDHFEEALKIDQNGGLNAIPFIGREYFQEPKAGDGLSTLPKIYFPIYHKQQLLAVENSSLIPNPSSFPFEEHTILFLESVEVEILHTLDQSYGFYCKGEDLFFGQYVVNGTEIELVLNAWKSVVFDAEHKSGFWKLFGKFERII</sequence>
<keyword evidence="1" id="KW-0238">DNA-binding</keyword>
<dbReference type="InterPro" id="IPR010982">
    <property type="entry name" value="Lambda_DNA-bd_dom_sf"/>
</dbReference>
<dbReference type="SMART" id="SM00530">
    <property type="entry name" value="HTH_XRE"/>
    <property type="match status" value="1"/>
</dbReference>
<dbReference type="SUPFAM" id="SSF47413">
    <property type="entry name" value="lambda repressor-like DNA-binding domains"/>
    <property type="match status" value="1"/>
</dbReference>
<evidence type="ECO:0000313" key="3">
    <source>
        <dbReference type="EMBL" id="MFD2552779.1"/>
    </source>
</evidence>
<keyword evidence="4" id="KW-1185">Reference proteome</keyword>
<comment type="caution">
    <text evidence="3">The sequence shown here is derived from an EMBL/GenBank/DDBJ whole genome shotgun (WGS) entry which is preliminary data.</text>
</comment>
<dbReference type="PANTHER" id="PTHR46558:SF11">
    <property type="entry name" value="HTH-TYPE TRANSCRIPTIONAL REGULATOR XRE"/>
    <property type="match status" value="1"/>
</dbReference>
<name>A0ABW5KV90_9SPHI</name>